<dbReference type="RefSeq" id="WP_354660741.1">
    <property type="nucleotide sequence ID" value="NZ_JBEXAC010000001.1"/>
</dbReference>
<feature type="domain" description="Bacterial bifunctional deaminase-reductase C-terminal" evidence="1">
    <location>
        <begin position="3"/>
        <end position="174"/>
    </location>
</feature>
<evidence type="ECO:0000259" key="1">
    <source>
        <dbReference type="Pfam" id="PF01872"/>
    </source>
</evidence>
<dbReference type="EMBL" id="JBEXAC010000001">
    <property type="protein sequence ID" value="MET6998106.1"/>
    <property type="molecule type" value="Genomic_DNA"/>
</dbReference>
<keyword evidence="3" id="KW-1185">Reference proteome</keyword>
<dbReference type="Gene3D" id="3.40.430.10">
    <property type="entry name" value="Dihydrofolate Reductase, subunit A"/>
    <property type="match status" value="1"/>
</dbReference>
<sequence length="192" mass="21594">MKKVIAAINMTLDGFCDHTSGIPDEEIHQHYADLLRSADTILYGRITYQLMEFWRTVLENPTGDKAMDNFAVAIDNTPKIVFSHTLKNVDWKSAKLASQGLEKEVLELKQQSGKDVFVGSPSLIVALTKLNLIDEYQLCVHPVIAGSGLPLFKNISEKIILKLMKTKTFSGGAVILYYEPVNERSTKYEMNR</sequence>
<organism evidence="2 3">
    <name type="scientific">Chitinophaga defluvii</name>
    <dbReference type="NCBI Taxonomy" id="3163343"/>
    <lineage>
        <taxon>Bacteria</taxon>
        <taxon>Pseudomonadati</taxon>
        <taxon>Bacteroidota</taxon>
        <taxon>Chitinophagia</taxon>
        <taxon>Chitinophagales</taxon>
        <taxon>Chitinophagaceae</taxon>
        <taxon>Chitinophaga</taxon>
    </lineage>
</organism>
<evidence type="ECO:0000313" key="3">
    <source>
        <dbReference type="Proteomes" id="UP001549749"/>
    </source>
</evidence>
<dbReference type="Proteomes" id="UP001549749">
    <property type="component" value="Unassembled WGS sequence"/>
</dbReference>
<dbReference type="InterPro" id="IPR002734">
    <property type="entry name" value="RibDG_C"/>
</dbReference>
<protein>
    <submittedName>
        <fullName evidence="2">Dihydrofolate reductase family protein</fullName>
    </submittedName>
</protein>
<dbReference type="PANTHER" id="PTHR38011">
    <property type="entry name" value="DIHYDROFOLATE REDUCTASE FAMILY PROTEIN (AFU_ORTHOLOGUE AFUA_8G06820)"/>
    <property type="match status" value="1"/>
</dbReference>
<name>A0ABV2T510_9BACT</name>
<comment type="caution">
    <text evidence="2">The sequence shown here is derived from an EMBL/GenBank/DDBJ whole genome shotgun (WGS) entry which is preliminary data.</text>
</comment>
<accession>A0ABV2T510</accession>
<reference evidence="2 3" key="1">
    <citation type="submission" date="2024-06" db="EMBL/GenBank/DDBJ databases">
        <title>Chitinophaga defluvii sp. nov., isolated from municipal sewage.</title>
        <authorList>
            <person name="Zhang L."/>
        </authorList>
    </citation>
    <scope>NUCLEOTIDE SEQUENCE [LARGE SCALE GENOMIC DNA]</scope>
    <source>
        <strain evidence="2 3">H8</strain>
    </source>
</reference>
<dbReference type="Pfam" id="PF01872">
    <property type="entry name" value="RibD_C"/>
    <property type="match status" value="1"/>
</dbReference>
<dbReference type="InterPro" id="IPR024072">
    <property type="entry name" value="DHFR-like_dom_sf"/>
</dbReference>
<dbReference type="SUPFAM" id="SSF53597">
    <property type="entry name" value="Dihydrofolate reductase-like"/>
    <property type="match status" value="1"/>
</dbReference>
<dbReference type="PANTHER" id="PTHR38011:SF11">
    <property type="entry name" value="2,5-DIAMINO-6-RIBOSYLAMINO-4(3H)-PYRIMIDINONE 5'-PHOSPHATE REDUCTASE"/>
    <property type="match status" value="1"/>
</dbReference>
<proteinExistence type="predicted"/>
<gene>
    <name evidence="2" type="ORF">ABR189_12025</name>
</gene>
<dbReference type="InterPro" id="IPR050765">
    <property type="entry name" value="Riboflavin_Biosynth_HTPR"/>
</dbReference>
<evidence type="ECO:0000313" key="2">
    <source>
        <dbReference type="EMBL" id="MET6998106.1"/>
    </source>
</evidence>